<reference evidence="1" key="1">
    <citation type="journal article" date="2023" name="Nat. Commun.">
        <title>Diploid and tetraploid genomes of Acorus and the evolution of monocots.</title>
        <authorList>
            <person name="Ma L."/>
            <person name="Liu K.W."/>
            <person name="Li Z."/>
            <person name="Hsiao Y.Y."/>
            <person name="Qi Y."/>
            <person name="Fu T."/>
            <person name="Tang G.D."/>
            <person name="Zhang D."/>
            <person name="Sun W.H."/>
            <person name="Liu D.K."/>
            <person name="Li Y."/>
            <person name="Chen G.Z."/>
            <person name="Liu X.D."/>
            <person name="Liao X.Y."/>
            <person name="Jiang Y.T."/>
            <person name="Yu X."/>
            <person name="Hao Y."/>
            <person name="Huang J."/>
            <person name="Zhao X.W."/>
            <person name="Ke S."/>
            <person name="Chen Y.Y."/>
            <person name="Wu W.L."/>
            <person name="Hsu J.L."/>
            <person name="Lin Y.F."/>
            <person name="Huang M.D."/>
            <person name="Li C.Y."/>
            <person name="Huang L."/>
            <person name="Wang Z.W."/>
            <person name="Zhao X."/>
            <person name="Zhong W.Y."/>
            <person name="Peng D.H."/>
            <person name="Ahmad S."/>
            <person name="Lan S."/>
            <person name="Zhang J.S."/>
            <person name="Tsai W.C."/>
            <person name="Van de Peer Y."/>
            <person name="Liu Z.J."/>
        </authorList>
    </citation>
    <scope>NUCLEOTIDE SEQUENCE</scope>
    <source>
        <strain evidence="1">CP</strain>
    </source>
</reference>
<dbReference type="Proteomes" id="UP001180020">
    <property type="component" value="Unassembled WGS sequence"/>
</dbReference>
<comment type="caution">
    <text evidence="1">The sequence shown here is derived from an EMBL/GenBank/DDBJ whole genome shotgun (WGS) entry which is preliminary data.</text>
</comment>
<dbReference type="AlphaFoldDB" id="A0AAV9DUX9"/>
<keyword evidence="2" id="KW-1185">Reference proteome</keyword>
<gene>
    <name evidence="1" type="ORF">QJS10_CPB11g00379</name>
</gene>
<name>A0AAV9DUX9_ACOCL</name>
<reference evidence="1" key="2">
    <citation type="submission" date="2023-06" db="EMBL/GenBank/DDBJ databases">
        <authorList>
            <person name="Ma L."/>
            <person name="Liu K.-W."/>
            <person name="Li Z."/>
            <person name="Hsiao Y.-Y."/>
            <person name="Qi Y."/>
            <person name="Fu T."/>
            <person name="Tang G."/>
            <person name="Zhang D."/>
            <person name="Sun W.-H."/>
            <person name="Liu D.-K."/>
            <person name="Li Y."/>
            <person name="Chen G.-Z."/>
            <person name="Liu X.-D."/>
            <person name="Liao X.-Y."/>
            <person name="Jiang Y.-T."/>
            <person name="Yu X."/>
            <person name="Hao Y."/>
            <person name="Huang J."/>
            <person name="Zhao X.-W."/>
            <person name="Ke S."/>
            <person name="Chen Y.-Y."/>
            <person name="Wu W.-L."/>
            <person name="Hsu J.-L."/>
            <person name="Lin Y.-F."/>
            <person name="Huang M.-D."/>
            <person name="Li C.-Y."/>
            <person name="Huang L."/>
            <person name="Wang Z.-W."/>
            <person name="Zhao X."/>
            <person name="Zhong W.-Y."/>
            <person name="Peng D.-H."/>
            <person name="Ahmad S."/>
            <person name="Lan S."/>
            <person name="Zhang J.-S."/>
            <person name="Tsai W.-C."/>
            <person name="Van De Peer Y."/>
            <person name="Liu Z.-J."/>
        </authorList>
    </citation>
    <scope>NUCLEOTIDE SEQUENCE</scope>
    <source>
        <strain evidence="1">CP</strain>
        <tissue evidence="1">Leaves</tissue>
    </source>
</reference>
<organism evidence="1 2">
    <name type="scientific">Acorus calamus</name>
    <name type="common">Sweet flag</name>
    <dbReference type="NCBI Taxonomy" id="4465"/>
    <lineage>
        <taxon>Eukaryota</taxon>
        <taxon>Viridiplantae</taxon>
        <taxon>Streptophyta</taxon>
        <taxon>Embryophyta</taxon>
        <taxon>Tracheophyta</taxon>
        <taxon>Spermatophyta</taxon>
        <taxon>Magnoliopsida</taxon>
        <taxon>Liliopsida</taxon>
        <taxon>Acoraceae</taxon>
        <taxon>Acorus</taxon>
    </lineage>
</organism>
<dbReference type="EMBL" id="JAUJYO010000011">
    <property type="protein sequence ID" value="KAK1304440.1"/>
    <property type="molecule type" value="Genomic_DNA"/>
</dbReference>
<accession>A0AAV9DUX9</accession>
<proteinExistence type="predicted"/>
<sequence length="84" mass="9289">MAGTGSGNQLRQSRHTVLPTEVGLQYLTRNGFHFDVNLFLYPQLVSFLKVKRLGVANDGCDSDHGSIASDSRMRFTSTVKCDEP</sequence>
<protein>
    <submittedName>
        <fullName evidence="1">Uncharacterized protein</fullName>
    </submittedName>
</protein>
<evidence type="ECO:0000313" key="1">
    <source>
        <dbReference type="EMBL" id="KAK1304440.1"/>
    </source>
</evidence>
<evidence type="ECO:0000313" key="2">
    <source>
        <dbReference type="Proteomes" id="UP001180020"/>
    </source>
</evidence>